<organism evidence="1 2">
    <name type="scientific">Polyplosphaeria fusca</name>
    <dbReference type="NCBI Taxonomy" id="682080"/>
    <lineage>
        <taxon>Eukaryota</taxon>
        <taxon>Fungi</taxon>
        <taxon>Dikarya</taxon>
        <taxon>Ascomycota</taxon>
        <taxon>Pezizomycotina</taxon>
        <taxon>Dothideomycetes</taxon>
        <taxon>Pleosporomycetidae</taxon>
        <taxon>Pleosporales</taxon>
        <taxon>Tetraplosphaeriaceae</taxon>
        <taxon>Polyplosphaeria</taxon>
    </lineage>
</organism>
<gene>
    <name evidence="1" type="ORF">EJ04DRAFT_516404</name>
</gene>
<protein>
    <submittedName>
        <fullName evidence="1">Uncharacterized protein</fullName>
    </submittedName>
</protein>
<reference evidence="1" key="1">
    <citation type="journal article" date="2020" name="Stud. Mycol.">
        <title>101 Dothideomycetes genomes: a test case for predicting lifestyles and emergence of pathogens.</title>
        <authorList>
            <person name="Haridas S."/>
            <person name="Albert R."/>
            <person name="Binder M."/>
            <person name="Bloem J."/>
            <person name="Labutti K."/>
            <person name="Salamov A."/>
            <person name="Andreopoulos B."/>
            <person name="Baker S."/>
            <person name="Barry K."/>
            <person name="Bills G."/>
            <person name="Bluhm B."/>
            <person name="Cannon C."/>
            <person name="Castanera R."/>
            <person name="Culley D."/>
            <person name="Daum C."/>
            <person name="Ezra D."/>
            <person name="Gonzalez J."/>
            <person name="Henrissat B."/>
            <person name="Kuo A."/>
            <person name="Liang C."/>
            <person name="Lipzen A."/>
            <person name="Lutzoni F."/>
            <person name="Magnuson J."/>
            <person name="Mondo S."/>
            <person name="Nolan M."/>
            <person name="Ohm R."/>
            <person name="Pangilinan J."/>
            <person name="Park H.-J."/>
            <person name="Ramirez L."/>
            <person name="Alfaro M."/>
            <person name="Sun H."/>
            <person name="Tritt A."/>
            <person name="Yoshinaga Y."/>
            <person name="Zwiers L.-H."/>
            <person name="Turgeon B."/>
            <person name="Goodwin S."/>
            <person name="Spatafora J."/>
            <person name="Crous P."/>
            <person name="Grigoriev I."/>
        </authorList>
    </citation>
    <scope>NUCLEOTIDE SEQUENCE</scope>
    <source>
        <strain evidence="1">CBS 125425</strain>
    </source>
</reference>
<name>A0A9P4UXE5_9PLEO</name>
<keyword evidence="2" id="KW-1185">Reference proteome</keyword>
<sequence length="110" mass="12508">MSRFGCRRCAANVSQITRRRGVLFLGRRREELMSPDILHYDLTNHWLSFDYQTQWQVLLLMQSFSSTGSSPSSFARFPCRAAPGPLVTFRITWSGCMSQLVSIVAVGRFG</sequence>
<evidence type="ECO:0000313" key="1">
    <source>
        <dbReference type="EMBL" id="KAF2728743.1"/>
    </source>
</evidence>
<proteinExistence type="predicted"/>
<dbReference type="EMBL" id="ML996268">
    <property type="protein sequence ID" value="KAF2728743.1"/>
    <property type="molecule type" value="Genomic_DNA"/>
</dbReference>
<evidence type="ECO:0000313" key="2">
    <source>
        <dbReference type="Proteomes" id="UP000799444"/>
    </source>
</evidence>
<accession>A0A9P4UXE5</accession>
<dbReference type="Proteomes" id="UP000799444">
    <property type="component" value="Unassembled WGS sequence"/>
</dbReference>
<dbReference type="AlphaFoldDB" id="A0A9P4UXE5"/>
<comment type="caution">
    <text evidence="1">The sequence shown here is derived from an EMBL/GenBank/DDBJ whole genome shotgun (WGS) entry which is preliminary data.</text>
</comment>